<dbReference type="GO" id="GO:0005789">
    <property type="term" value="C:endoplasmic reticulum membrane"/>
    <property type="evidence" value="ECO:0007669"/>
    <property type="project" value="UniProtKB-SubCell"/>
</dbReference>
<proteinExistence type="inferred from homology"/>
<feature type="transmembrane region" description="Helical" evidence="5">
    <location>
        <begin position="44"/>
        <end position="62"/>
    </location>
</feature>
<comment type="catalytic activity">
    <reaction evidence="5">
        <text>[protein]-C-terminal S-[(2E,6E)-farnesyl]-L-cysteine + S-adenosyl-L-methionine = [protein]-C-terminal S-[(2E,6E)-farnesyl]-L-cysteine methyl ester + S-adenosyl-L-homocysteine</text>
        <dbReference type="Rhea" id="RHEA:21672"/>
        <dbReference type="Rhea" id="RHEA-COMP:12125"/>
        <dbReference type="Rhea" id="RHEA-COMP:12126"/>
        <dbReference type="ChEBI" id="CHEBI:57856"/>
        <dbReference type="ChEBI" id="CHEBI:59789"/>
        <dbReference type="ChEBI" id="CHEBI:90510"/>
        <dbReference type="ChEBI" id="CHEBI:90511"/>
        <dbReference type="EC" id="2.1.1.100"/>
    </reaction>
</comment>
<dbReference type="GO" id="GO:0004671">
    <property type="term" value="F:protein C-terminal S-isoprenylcysteine carboxyl O-methyltransferase activity"/>
    <property type="evidence" value="ECO:0007669"/>
    <property type="project" value="UniProtKB-EC"/>
</dbReference>
<keyword evidence="5" id="KW-0489">Methyltransferase</keyword>
<dbReference type="PANTHER" id="PTHR12714">
    <property type="entry name" value="PROTEIN-S ISOPRENYLCYSTEINE O-METHYLTRANSFERASE"/>
    <property type="match status" value="1"/>
</dbReference>
<dbReference type="EC" id="2.1.1.100" evidence="5"/>
<feature type="transmembrane region" description="Helical" evidence="5">
    <location>
        <begin position="74"/>
        <end position="98"/>
    </location>
</feature>
<dbReference type="InterPro" id="IPR007269">
    <property type="entry name" value="ICMT_MeTrfase"/>
</dbReference>
<protein>
    <recommendedName>
        <fullName evidence="5">Protein-S-isoprenylcysteine O-methyltransferase</fullName>
        <ecNumber evidence="5">2.1.1.100</ecNumber>
    </recommendedName>
</protein>
<keyword evidence="5" id="KW-0949">S-adenosyl-L-methionine</keyword>
<comment type="similarity">
    <text evidence="5">Belongs to the class VI-like SAM-binding methyltransferase superfamily. Isoprenylcysteine carboxyl methyltransferase family.</text>
</comment>
<keyword evidence="5" id="KW-0808">Transferase</keyword>
<evidence type="ECO:0000313" key="7">
    <source>
        <dbReference type="Proteomes" id="UP001146793"/>
    </source>
</evidence>
<evidence type="ECO:0000256" key="2">
    <source>
        <dbReference type="ARBA" id="ARBA00022692"/>
    </source>
</evidence>
<dbReference type="Pfam" id="PF04140">
    <property type="entry name" value="ICMT"/>
    <property type="match status" value="1"/>
</dbReference>
<reference evidence="6" key="1">
    <citation type="submission" date="2022-08" db="EMBL/GenBank/DDBJ databases">
        <title>Novel sulphate-reducing endosymbionts in the free-living metamonad Anaeramoeba.</title>
        <authorList>
            <person name="Jerlstrom-Hultqvist J."/>
            <person name="Cepicka I."/>
            <person name="Gallot-Lavallee L."/>
            <person name="Salas-Leiva D."/>
            <person name="Curtis B.A."/>
            <person name="Zahonova K."/>
            <person name="Pipaliya S."/>
            <person name="Dacks J."/>
            <person name="Roger A.J."/>
        </authorList>
    </citation>
    <scope>NUCLEOTIDE SEQUENCE</scope>
    <source>
        <strain evidence="6">Busselton2</strain>
    </source>
</reference>
<evidence type="ECO:0000256" key="1">
    <source>
        <dbReference type="ARBA" id="ARBA00004141"/>
    </source>
</evidence>
<gene>
    <name evidence="6" type="ORF">M0812_06571</name>
</gene>
<dbReference type="GO" id="GO:0032259">
    <property type="term" value="P:methylation"/>
    <property type="evidence" value="ECO:0007669"/>
    <property type="project" value="UniProtKB-KW"/>
</dbReference>
<feature type="transmembrane region" description="Helical" evidence="5">
    <location>
        <begin position="6"/>
        <end position="24"/>
    </location>
</feature>
<evidence type="ECO:0000256" key="4">
    <source>
        <dbReference type="ARBA" id="ARBA00023136"/>
    </source>
</evidence>
<keyword evidence="4 5" id="KW-0472">Membrane</keyword>
<organism evidence="6 7">
    <name type="scientific">Anaeramoeba flamelloides</name>
    <dbReference type="NCBI Taxonomy" id="1746091"/>
    <lineage>
        <taxon>Eukaryota</taxon>
        <taxon>Metamonada</taxon>
        <taxon>Anaeramoebidae</taxon>
        <taxon>Anaeramoeba</taxon>
    </lineage>
</organism>
<name>A0AAV8A9V0_9EUKA</name>
<evidence type="ECO:0000256" key="5">
    <source>
        <dbReference type="RuleBase" id="RU362022"/>
    </source>
</evidence>
<comment type="subcellular location">
    <subcellularLocation>
        <location evidence="5">Endoplasmic reticulum membrane</location>
        <topology evidence="5">Multi-pass membrane protein</topology>
    </subcellularLocation>
    <subcellularLocation>
        <location evidence="1">Membrane</location>
        <topology evidence="1">Multi-pass membrane protein</topology>
    </subcellularLocation>
</comment>
<dbReference type="EMBL" id="JANTQA010000012">
    <property type="protein sequence ID" value="KAJ3450395.1"/>
    <property type="molecule type" value="Genomic_DNA"/>
</dbReference>
<keyword evidence="3 5" id="KW-1133">Transmembrane helix</keyword>
<comment type="caution">
    <text evidence="5">Lacks conserved residue(s) required for the propagation of feature annotation.</text>
</comment>
<evidence type="ECO:0000313" key="6">
    <source>
        <dbReference type="EMBL" id="KAJ3450395.1"/>
    </source>
</evidence>
<dbReference type="Proteomes" id="UP001146793">
    <property type="component" value="Unassembled WGS sequence"/>
</dbReference>
<sequence length="214" mass="25548">MLETYLTIVMAITPLVMISVRLPYKINNLKKKIVMSDYPIYETILRNLAMITVLFPLVDTFTDFTKRFQLSIPMAVRLFCSFTLLMGLYVYSVSHFTLKDLWSPTVEIKKDHHLITNGIYQYIRHPMYLAGFLISISYFFVSQNYFSSFFINTFWFTLYFCRIEREEKLMRKVFGSQYIEYQKKTSRLFTFRNFLPFLKSVTFISLSKNPKKSN</sequence>
<accession>A0AAV8A9V0</accession>
<keyword evidence="5" id="KW-0256">Endoplasmic reticulum</keyword>
<keyword evidence="2 5" id="KW-0812">Transmembrane</keyword>
<dbReference type="AlphaFoldDB" id="A0AAV8A9V0"/>
<dbReference type="Gene3D" id="1.20.120.1630">
    <property type="match status" value="1"/>
</dbReference>
<comment type="caution">
    <text evidence="6">The sequence shown here is derived from an EMBL/GenBank/DDBJ whole genome shotgun (WGS) entry which is preliminary data.</text>
</comment>
<dbReference type="PANTHER" id="PTHR12714:SF9">
    <property type="entry name" value="PROTEIN-S-ISOPRENYLCYSTEINE O-METHYLTRANSFERASE"/>
    <property type="match status" value="1"/>
</dbReference>
<evidence type="ECO:0000256" key="3">
    <source>
        <dbReference type="ARBA" id="ARBA00022989"/>
    </source>
</evidence>